<gene>
    <name evidence="1" type="ORF">JI435_110290</name>
</gene>
<protein>
    <submittedName>
        <fullName evidence="1">Uncharacterized protein</fullName>
    </submittedName>
</protein>
<dbReference type="Proteomes" id="UP000663193">
    <property type="component" value="Chromosome 18"/>
</dbReference>
<dbReference type="EMBL" id="CP069040">
    <property type="protein sequence ID" value="QRD05109.1"/>
    <property type="molecule type" value="Genomic_DNA"/>
</dbReference>
<sequence length="598" mass="68221">MSHNTPSSPLETLPPEIFNRVLDYIFDPAQSEVPESTTNFRTYVFDTGLLRVNKALHKLAKSHLHLSLSWIRFDINWGAFLIDPHWLCIPYIAIDRTDAPRVLPFLYAGDMKRRTPNQRAPHGRLIVRIKFPQPTTQAQREMQAESFNSPSGSFMSVLVLERDFDRFIDVLRMNDLAYCSRVLPDAGTSSKVLSMRSVEGLSLDIKIRAGLEESKYKHLLRRFTILSGPFHQLTIEGHADPASAATLVSKVEMRMQGLGRKLQIMKAKNFTYHQAIKYLLKLKYQGDIFLRMGHHANAYTCYEYALKFEKYWQAHDLQPAKHTFWHIDKDICKAWSIALGCNLAMAAVAGGLKVRIPLVHGRSMMRNISALVDMRARRGGISMDRYLELLFSNAFCLILQEHDGKLFDNCAVLCLHSCLQAMSSAWETLSEFTTRQDSSSPTAKLYSYAKKIMSIPGVVRVRQAEDHGNGLNAEINEEDLTREIMEHIDAMRQIMLDATFEPMVWGIRKELFPNPLLSQLRVWPVALIMSGPEIPVRPEAESRSGPEANRPADLDEMTKELYWPPKLARVGEEVCIPNFDDVNREALSRGAKEERLFI</sequence>
<dbReference type="AlphaFoldDB" id="A0A7U2FIN4"/>
<dbReference type="VEuPathDB" id="FungiDB:JI435_110290"/>
<proteinExistence type="predicted"/>
<organism evidence="1 2">
    <name type="scientific">Phaeosphaeria nodorum (strain SN15 / ATCC MYA-4574 / FGSC 10173)</name>
    <name type="common">Glume blotch fungus</name>
    <name type="synonym">Parastagonospora nodorum</name>
    <dbReference type="NCBI Taxonomy" id="321614"/>
    <lineage>
        <taxon>Eukaryota</taxon>
        <taxon>Fungi</taxon>
        <taxon>Dikarya</taxon>
        <taxon>Ascomycota</taxon>
        <taxon>Pezizomycotina</taxon>
        <taxon>Dothideomycetes</taxon>
        <taxon>Pleosporomycetidae</taxon>
        <taxon>Pleosporales</taxon>
        <taxon>Pleosporineae</taxon>
        <taxon>Phaeosphaeriaceae</taxon>
        <taxon>Parastagonospora</taxon>
    </lineage>
</organism>
<evidence type="ECO:0000313" key="2">
    <source>
        <dbReference type="Proteomes" id="UP000663193"/>
    </source>
</evidence>
<name>A0A7U2FIN4_PHANO</name>
<keyword evidence="2" id="KW-1185">Reference proteome</keyword>
<accession>A0A7U2FIN4</accession>
<evidence type="ECO:0000313" key="1">
    <source>
        <dbReference type="EMBL" id="QRD05109.1"/>
    </source>
</evidence>
<dbReference type="OrthoDB" id="3893333at2759"/>
<reference evidence="2" key="1">
    <citation type="journal article" date="2021" name="BMC Genomics">
        <title>Chromosome-level genome assembly and manually-curated proteome of model necrotroph Parastagonospora nodorum Sn15 reveals a genome-wide trove of candidate effector homologs, and redundancy of virulence-related functions within an accessory chromosome.</title>
        <authorList>
            <person name="Bertazzoni S."/>
            <person name="Jones D.A.B."/>
            <person name="Phan H.T."/>
            <person name="Tan K.-C."/>
            <person name="Hane J.K."/>
        </authorList>
    </citation>
    <scope>NUCLEOTIDE SEQUENCE [LARGE SCALE GENOMIC DNA]</scope>
    <source>
        <strain evidence="2">SN15 / ATCC MYA-4574 / FGSC 10173)</strain>
    </source>
</reference>